<gene>
    <name evidence="11" type="primary">KCMF1</name>
    <name evidence="14" type="synonym">KCMF1_1</name>
    <name evidence="13" type="synonym">KCMF1_2</name>
    <name evidence="11" type="ORF">CM83_31345</name>
    <name evidence="13" type="ORF">g.25116</name>
    <name evidence="14" type="ORF">g.25117</name>
</gene>
<reference evidence="11" key="2">
    <citation type="submission" date="2014-07" db="EMBL/GenBank/DDBJ databases">
        <authorList>
            <person name="Hull J."/>
        </authorList>
    </citation>
    <scope>NUCLEOTIDE SEQUENCE</scope>
</reference>
<feature type="domain" description="ZZ-type" evidence="10">
    <location>
        <begin position="4"/>
        <end position="60"/>
    </location>
</feature>
<accession>A0A0A9WT04</accession>
<keyword evidence="4" id="KW-0808">Transferase</keyword>
<evidence type="ECO:0000313" key="11">
    <source>
        <dbReference type="EMBL" id="JAG10551.1"/>
    </source>
</evidence>
<keyword evidence="5" id="KW-0479">Metal-binding</keyword>
<dbReference type="Gene3D" id="3.30.60.90">
    <property type="match status" value="1"/>
</dbReference>
<dbReference type="Pfam" id="PF00569">
    <property type="entry name" value="ZZ"/>
    <property type="match status" value="1"/>
</dbReference>
<evidence type="ECO:0000256" key="9">
    <source>
        <dbReference type="SAM" id="MobiDB-lite"/>
    </source>
</evidence>
<dbReference type="GO" id="GO:0061630">
    <property type="term" value="F:ubiquitin protein ligase activity"/>
    <property type="evidence" value="ECO:0007669"/>
    <property type="project" value="UniProtKB-EC"/>
</dbReference>
<dbReference type="PANTHER" id="PTHR12268">
    <property type="entry name" value="E3 UBIQUITIN-PROTEIN LIGASE KCMF1"/>
    <property type="match status" value="1"/>
</dbReference>
<keyword evidence="6 8" id="KW-0863">Zinc-finger</keyword>
<dbReference type="EMBL" id="GBRD01017827">
    <property type="protein sequence ID" value="JAG48000.1"/>
    <property type="molecule type" value="Transcribed_RNA"/>
</dbReference>
<evidence type="ECO:0000313" key="12">
    <source>
        <dbReference type="EMBL" id="JAG48000.1"/>
    </source>
</evidence>
<dbReference type="Pfam" id="PF05605">
    <property type="entry name" value="zf-Di19"/>
    <property type="match status" value="1"/>
</dbReference>
<proteinExistence type="inferred from homology"/>
<dbReference type="SMART" id="SM00291">
    <property type="entry name" value="ZnF_ZZ"/>
    <property type="match status" value="1"/>
</dbReference>
<protein>
    <recommendedName>
        <fullName evidence="3">RING-type E3 ubiquitin transferase</fullName>
        <ecNumber evidence="3">2.3.2.27</ecNumber>
    </recommendedName>
</protein>
<dbReference type="EMBL" id="GBHO01033053">
    <property type="protein sequence ID" value="JAG10551.1"/>
    <property type="molecule type" value="Transcribed_RNA"/>
</dbReference>
<evidence type="ECO:0000256" key="1">
    <source>
        <dbReference type="ARBA" id="ARBA00000900"/>
    </source>
</evidence>
<evidence type="ECO:0000256" key="2">
    <source>
        <dbReference type="ARBA" id="ARBA00010938"/>
    </source>
</evidence>
<keyword evidence="7" id="KW-0862">Zinc</keyword>
<name>A0A0A9WT04_LYGHE</name>
<feature type="compositionally biased region" description="Polar residues" evidence="9">
    <location>
        <begin position="358"/>
        <end position="368"/>
    </location>
</feature>
<dbReference type="InterPro" id="IPR000433">
    <property type="entry name" value="Znf_ZZ"/>
</dbReference>
<evidence type="ECO:0000256" key="7">
    <source>
        <dbReference type="ARBA" id="ARBA00022833"/>
    </source>
</evidence>
<dbReference type="PANTHER" id="PTHR12268:SF13">
    <property type="entry name" value="E3 UBIQUITIN-PROTEIN LIGASE KCMF1"/>
    <property type="match status" value="1"/>
</dbReference>
<dbReference type="EC" id="2.3.2.27" evidence="3"/>
<dbReference type="InterPro" id="IPR043145">
    <property type="entry name" value="Znf_ZZ_sf"/>
</dbReference>
<dbReference type="GO" id="GO:0023051">
    <property type="term" value="P:regulation of signaling"/>
    <property type="evidence" value="ECO:0007669"/>
    <property type="project" value="UniProtKB-ARBA"/>
</dbReference>
<evidence type="ECO:0000256" key="6">
    <source>
        <dbReference type="ARBA" id="ARBA00022771"/>
    </source>
</evidence>
<organism evidence="11">
    <name type="scientific">Lygus hesperus</name>
    <name type="common">Western plant bug</name>
    <dbReference type="NCBI Taxonomy" id="30085"/>
    <lineage>
        <taxon>Eukaryota</taxon>
        <taxon>Metazoa</taxon>
        <taxon>Ecdysozoa</taxon>
        <taxon>Arthropoda</taxon>
        <taxon>Hexapoda</taxon>
        <taxon>Insecta</taxon>
        <taxon>Pterygota</taxon>
        <taxon>Neoptera</taxon>
        <taxon>Paraneoptera</taxon>
        <taxon>Hemiptera</taxon>
        <taxon>Heteroptera</taxon>
        <taxon>Panheteroptera</taxon>
        <taxon>Cimicomorpha</taxon>
        <taxon>Miridae</taxon>
        <taxon>Mirini</taxon>
        <taxon>Lygus</taxon>
    </lineage>
</organism>
<dbReference type="InterPro" id="IPR050774">
    <property type="entry name" value="KCMF1/Dystrophin"/>
</dbReference>
<evidence type="ECO:0000259" key="10">
    <source>
        <dbReference type="PROSITE" id="PS50135"/>
    </source>
</evidence>
<dbReference type="EMBL" id="GDHC01003404">
    <property type="protein sequence ID" value="JAQ15225.1"/>
    <property type="molecule type" value="Transcribed_RNA"/>
</dbReference>
<dbReference type="AlphaFoldDB" id="A0A0A9WT04"/>
<dbReference type="SUPFAM" id="SSF57850">
    <property type="entry name" value="RING/U-box"/>
    <property type="match status" value="1"/>
</dbReference>
<dbReference type="GO" id="GO:0099536">
    <property type="term" value="P:synaptic signaling"/>
    <property type="evidence" value="ECO:0007669"/>
    <property type="project" value="TreeGrafter"/>
</dbReference>
<dbReference type="GO" id="GO:0045202">
    <property type="term" value="C:synapse"/>
    <property type="evidence" value="ECO:0007669"/>
    <property type="project" value="GOC"/>
</dbReference>
<feature type="region of interest" description="Disordered" evidence="9">
    <location>
        <begin position="352"/>
        <end position="401"/>
    </location>
</feature>
<feature type="compositionally biased region" description="Pro residues" evidence="9">
    <location>
        <begin position="369"/>
        <end position="379"/>
    </location>
</feature>
<comment type="catalytic activity">
    <reaction evidence="1">
        <text>S-ubiquitinyl-[E2 ubiquitin-conjugating enzyme]-L-cysteine + [acceptor protein]-L-lysine = [E2 ubiquitin-conjugating enzyme]-L-cysteine + N(6)-ubiquitinyl-[acceptor protein]-L-lysine.</text>
        <dbReference type="EC" id="2.3.2.27"/>
    </reaction>
</comment>
<dbReference type="PROSITE" id="PS50135">
    <property type="entry name" value="ZF_ZZ_2"/>
    <property type="match status" value="1"/>
</dbReference>
<reference evidence="11" key="1">
    <citation type="journal article" date="2014" name="PLoS ONE">
        <title>Transcriptome-Based Identification of ABC Transporters in the Western Tarnished Plant Bug Lygus hesperus.</title>
        <authorList>
            <person name="Hull J.J."/>
            <person name="Chaney K."/>
            <person name="Geib S.M."/>
            <person name="Fabrick J.A."/>
            <person name="Brent C.S."/>
            <person name="Walsh D."/>
            <person name="Lavine L.C."/>
        </authorList>
    </citation>
    <scope>NUCLEOTIDE SEQUENCE</scope>
</reference>
<dbReference type="CDD" id="cd02338">
    <property type="entry name" value="ZZ_PCMF_like"/>
    <property type="match status" value="1"/>
</dbReference>
<dbReference type="InterPro" id="IPR008598">
    <property type="entry name" value="Di19_Zn-bd"/>
</dbReference>
<evidence type="ECO:0000313" key="13">
    <source>
        <dbReference type="EMBL" id="JAQ00814.1"/>
    </source>
</evidence>
<dbReference type="PROSITE" id="PS01357">
    <property type="entry name" value="ZF_ZZ_1"/>
    <property type="match status" value="1"/>
</dbReference>
<reference evidence="13" key="4">
    <citation type="journal article" date="2016" name="Gigascience">
        <title>De novo construction of an expanded transcriptome assembly for the western tarnished plant bug, Lygus hesperus.</title>
        <authorList>
            <person name="Tassone E.E."/>
            <person name="Geib S.M."/>
            <person name="Hall B."/>
            <person name="Fabrick J.A."/>
            <person name="Brent C.S."/>
            <person name="Hull J.J."/>
        </authorList>
    </citation>
    <scope>NUCLEOTIDE SEQUENCE</scope>
</reference>
<dbReference type="GO" id="GO:0010646">
    <property type="term" value="P:regulation of cell communication"/>
    <property type="evidence" value="ECO:0007669"/>
    <property type="project" value="UniProtKB-ARBA"/>
</dbReference>
<reference evidence="12" key="3">
    <citation type="submission" date="2014-09" db="EMBL/GenBank/DDBJ databases">
        <authorList>
            <person name="Magalhaes I.L.F."/>
            <person name="Oliveira U."/>
            <person name="Santos F.R."/>
            <person name="Vidigal T.H.D.A."/>
            <person name="Brescovit A.D."/>
            <person name="Santos A.J."/>
        </authorList>
    </citation>
    <scope>NUCLEOTIDE SEQUENCE</scope>
</reference>
<evidence type="ECO:0000313" key="14">
    <source>
        <dbReference type="EMBL" id="JAQ15225.1"/>
    </source>
</evidence>
<sequence>MSRHEGVSCDSCLKGNFRGKRYKCLICYDYDLCSVCYEAGSTTTRHTTEHPMQCILTRSDYDLYYGGEAMTGDQPQSFTCPFCGKLGFTEATLHDHVTSEHSDLSHEVVCPICAAIPIGEPNLVTDDFAGHLAMEHRNPSRDLISFLDEPQNRHSVGVHRSIPAPSTRSMSSRARRSNMHFSSSGALASISPSSRENVDPIAELLSQLSGVRRNQTANPSQLQHLQMQLQLERQQVRAARQQLERMPRRPTGAQQVIAPVGSSPALGLTAGNANQDSASQCPSQLMLSRYLENHMSEPELEEIEQERAEKSMFVRHLMLSTLGEQPEDCVVNLPSKLPLFRDLPDKLLPNMPSVPTCRPTNRGASTNPTPAPVLTPAPQIPVNQRRKPVRSVHTESPNSAH</sequence>
<evidence type="ECO:0000256" key="4">
    <source>
        <dbReference type="ARBA" id="ARBA00022679"/>
    </source>
</evidence>
<dbReference type="EMBL" id="GDHC01017815">
    <property type="protein sequence ID" value="JAQ00814.1"/>
    <property type="molecule type" value="Transcribed_RNA"/>
</dbReference>
<comment type="similarity">
    <text evidence="2">Belongs to the KCMF1 family.</text>
</comment>
<evidence type="ECO:0000256" key="5">
    <source>
        <dbReference type="ARBA" id="ARBA00022723"/>
    </source>
</evidence>
<evidence type="ECO:0000256" key="8">
    <source>
        <dbReference type="PROSITE-ProRule" id="PRU00228"/>
    </source>
</evidence>
<feature type="compositionally biased region" description="Low complexity" evidence="9">
    <location>
        <begin position="182"/>
        <end position="194"/>
    </location>
</feature>
<dbReference type="GO" id="GO:0005886">
    <property type="term" value="C:plasma membrane"/>
    <property type="evidence" value="ECO:0007669"/>
    <property type="project" value="TreeGrafter"/>
</dbReference>
<dbReference type="GO" id="GO:0008270">
    <property type="term" value="F:zinc ion binding"/>
    <property type="evidence" value="ECO:0007669"/>
    <property type="project" value="UniProtKB-KW"/>
</dbReference>
<feature type="region of interest" description="Disordered" evidence="9">
    <location>
        <begin position="154"/>
        <end position="196"/>
    </location>
</feature>
<evidence type="ECO:0000256" key="3">
    <source>
        <dbReference type="ARBA" id="ARBA00012483"/>
    </source>
</evidence>